<reference evidence="2 3" key="1">
    <citation type="submission" date="2024-08" db="EMBL/GenBank/DDBJ databases">
        <authorList>
            <person name="Cucini C."/>
            <person name="Frati F."/>
        </authorList>
    </citation>
    <scope>NUCLEOTIDE SEQUENCE [LARGE SCALE GENOMIC DNA]</scope>
</reference>
<comment type="caution">
    <text evidence="2">The sequence shown here is derived from an EMBL/GenBank/DDBJ whole genome shotgun (WGS) entry which is preliminary data.</text>
</comment>
<name>A0ABP1RT88_9HEXA</name>
<feature type="transmembrane region" description="Helical" evidence="1">
    <location>
        <begin position="99"/>
        <end position="120"/>
    </location>
</feature>
<evidence type="ECO:0008006" key="4">
    <source>
        <dbReference type="Google" id="ProtNLM"/>
    </source>
</evidence>
<protein>
    <recommendedName>
        <fullName evidence="4">Gustatory receptor</fullName>
    </recommendedName>
</protein>
<evidence type="ECO:0000256" key="1">
    <source>
        <dbReference type="SAM" id="Phobius"/>
    </source>
</evidence>
<keyword evidence="3" id="KW-1185">Reference proteome</keyword>
<keyword evidence="1" id="KW-1133">Transmembrane helix</keyword>
<evidence type="ECO:0000313" key="2">
    <source>
        <dbReference type="EMBL" id="CAL8135275.1"/>
    </source>
</evidence>
<organism evidence="2 3">
    <name type="scientific">Orchesella dallaii</name>
    <dbReference type="NCBI Taxonomy" id="48710"/>
    <lineage>
        <taxon>Eukaryota</taxon>
        <taxon>Metazoa</taxon>
        <taxon>Ecdysozoa</taxon>
        <taxon>Arthropoda</taxon>
        <taxon>Hexapoda</taxon>
        <taxon>Collembola</taxon>
        <taxon>Entomobryomorpha</taxon>
        <taxon>Entomobryoidea</taxon>
        <taxon>Orchesellidae</taxon>
        <taxon>Orchesellinae</taxon>
        <taxon>Orchesella</taxon>
    </lineage>
</organism>
<keyword evidence="1" id="KW-0472">Membrane</keyword>
<proteinExistence type="predicted"/>
<accession>A0ABP1RT88</accession>
<dbReference type="Proteomes" id="UP001642540">
    <property type="component" value="Unassembled WGS sequence"/>
</dbReference>
<keyword evidence="1" id="KW-0812">Transmembrane</keyword>
<sequence length="194" mass="22649">MHIWVFECCRFNAIYFPTFFYLLELQTRCLDALKSLPLNKGLDVKFFKWYNALRIAEQSYKGPMSSMIGILMANGFVIFTVCNVVTIKGFHILPLEVYWFAPTVSILCAFFVYFLLPLAIESHKRSQQLIWTRASMTYMNTVGAEARKRKWIRKQFRALRPVTFHCGSMMALEVGVDREYFAGIFFRTVDGIML</sequence>
<evidence type="ECO:0000313" key="3">
    <source>
        <dbReference type="Proteomes" id="UP001642540"/>
    </source>
</evidence>
<gene>
    <name evidence="2" type="ORF">ODALV1_LOCUS25911</name>
</gene>
<dbReference type="EMBL" id="CAXLJM020000107">
    <property type="protein sequence ID" value="CAL8135275.1"/>
    <property type="molecule type" value="Genomic_DNA"/>
</dbReference>
<feature type="transmembrane region" description="Helical" evidence="1">
    <location>
        <begin position="68"/>
        <end position="87"/>
    </location>
</feature>